<dbReference type="InterPro" id="IPR001314">
    <property type="entry name" value="Peptidase_S1A"/>
</dbReference>
<keyword evidence="3 7" id="KW-0645">Protease</keyword>
<keyword evidence="6" id="KW-1015">Disulfide bond</keyword>
<evidence type="ECO:0000256" key="7">
    <source>
        <dbReference type="RuleBase" id="RU363034"/>
    </source>
</evidence>
<dbReference type="InterPro" id="IPR001254">
    <property type="entry name" value="Trypsin_dom"/>
</dbReference>
<dbReference type="InterPro" id="IPR043504">
    <property type="entry name" value="Peptidase_S1_PA_chymotrypsin"/>
</dbReference>
<dbReference type="GO" id="GO:0006508">
    <property type="term" value="P:proteolysis"/>
    <property type="evidence" value="ECO:0007669"/>
    <property type="project" value="UniProtKB-KW"/>
</dbReference>
<dbReference type="InterPro" id="IPR018114">
    <property type="entry name" value="TRYPSIN_HIS"/>
</dbReference>
<comment type="caution">
    <text evidence="10">The sequence shown here is derived from an EMBL/GenBank/DDBJ whole genome shotgun (WGS) entry which is preliminary data.</text>
</comment>
<dbReference type="SMART" id="SM00020">
    <property type="entry name" value="Tryp_SPc"/>
    <property type="match status" value="1"/>
</dbReference>
<name>A0AA38IAP1_9CUCU</name>
<evidence type="ECO:0000313" key="11">
    <source>
        <dbReference type="Proteomes" id="UP001168821"/>
    </source>
</evidence>
<dbReference type="Proteomes" id="UP001168821">
    <property type="component" value="Unassembled WGS sequence"/>
</dbReference>
<feature type="signal peptide" evidence="8">
    <location>
        <begin position="1"/>
        <end position="20"/>
    </location>
</feature>
<dbReference type="FunFam" id="2.40.10.10:FF:000036">
    <property type="entry name" value="Trypsin beta"/>
    <property type="match status" value="1"/>
</dbReference>
<evidence type="ECO:0000256" key="6">
    <source>
        <dbReference type="ARBA" id="ARBA00023157"/>
    </source>
</evidence>
<dbReference type="PANTHER" id="PTHR24276:SF96">
    <property type="entry name" value="PEPTIDASE S1 DOMAIN-CONTAINING PROTEIN"/>
    <property type="match status" value="1"/>
</dbReference>
<sequence>MSATGIFAFFFTCVLTYSLAFPPIHIDDEDEPRIVGGVEGNKEDYPFVVSLRGAKNNHFCGGTLINHEYVITAAHCVVSGHEKYVVIGSDSLDRGGTLHKVISTHVHPDYDPKLVRNDIAILQIEKETTYKSSFPARMQTNLSDYENPCYVMGWGLTEAGGNLSNKFKIAPVQPVNPKKCEEEWKEMYNPRLICTSSEGNAACHGDSGGPLICENKFAGIVSFGKPCATGKPDAFTAVSCYNDWIDSKIH</sequence>
<comment type="subcellular location">
    <subcellularLocation>
        <location evidence="1">Secreted</location>
        <location evidence="1">Extracellular space</location>
    </subcellularLocation>
</comment>
<evidence type="ECO:0000313" key="10">
    <source>
        <dbReference type="EMBL" id="KAJ3654328.1"/>
    </source>
</evidence>
<dbReference type="PROSITE" id="PS50240">
    <property type="entry name" value="TRYPSIN_DOM"/>
    <property type="match status" value="1"/>
</dbReference>
<feature type="chain" id="PRO_5041349931" description="Peptidase S1 domain-containing protein" evidence="8">
    <location>
        <begin position="21"/>
        <end position="250"/>
    </location>
</feature>
<keyword evidence="8" id="KW-0732">Signal</keyword>
<protein>
    <recommendedName>
        <fullName evidence="9">Peptidase S1 domain-containing protein</fullName>
    </recommendedName>
</protein>
<dbReference type="InterPro" id="IPR050430">
    <property type="entry name" value="Peptidase_S1"/>
</dbReference>
<organism evidence="10 11">
    <name type="scientific">Zophobas morio</name>
    <dbReference type="NCBI Taxonomy" id="2755281"/>
    <lineage>
        <taxon>Eukaryota</taxon>
        <taxon>Metazoa</taxon>
        <taxon>Ecdysozoa</taxon>
        <taxon>Arthropoda</taxon>
        <taxon>Hexapoda</taxon>
        <taxon>Insecta</taxon>
        <taxon>Pterygota</taxon>
        <taxon>Neoptera</taxon>
        <taxon>Endopterygota</taxon>
        <taxon>Coleoptera</taxon>
        <taxon>Polyphaga</taxon>
        <taxon>Cucujiformia</taxon>
        <taxon>Tenebrionidae</taxon>
        <taxon>Zophobas</taxon>
    </lineage>
</organism>
<evidence type="ECO:0000256" key="2">
    <source>
        <dbReference type="ARBA" id="ARBA00007664"/>
    </source>
</evidence>
<dbReference type="InterPro" id="IPR009003">
    <property type="entry name" value="Peptidase_S1_PA"/>
</dbReference>
<dbReference type="CDD" id="cd00190">
    <property type="entry name" value="Tryp_SPc"/>
    <property type="match status" value="1"/>
</dbReference>
<dbReference type="Pfam" id="PF00089">
    <property type="entry name" value="Trypsin"/>
    <property type="match status" value="1"/>
</dbReference>
<dbReference type="AlphaFoldDB" id="A0AA38IAP1"/>
<accession>A0AA38IAP1</accession>
<dbReference type="PROSITE" id="PS00135">
    <property type="entry name" value="TRYPSIN_SER"/>
    <property type="match status" value="1"/>
</dbReference>
<evidence type="ECO:0000259" key="9">
    <source>
        <dbReference type="PROSITE" id="PS50240"/>
    </source>
</evidence>
<comment type="similarity">
    <text evidence="2">Belongs to the peptidase S1 family.</text>
</comment>
<keyword evidence="11" id="KW-1185">Reference proteome</keyword>
<gene>
    <name evidence="10" type="ORF">Zmor_013523</name>
</gene>
<dbReference type="InterPro" id="IPR033116">
    <property type="entry name" value="TRYPSIN_SER"/>
</dbReference>
<evidence type="ECO:0000256" key="5">
    <source>
        <dbReference type="ARBA" id="ARBA00022825"/>
    </source>
</evidence>
<reference evidence="10" key="1">
    <citation type="journal article" date="2023" name="G3 (Bethesda)">
        <title>Whole genome assemblies of Zophobas morio and Tenebrio molitor.</title>
        <authorList>
            <person name="Kaur S."/>
            <person name="Stinson S.A."/>
            <person name="diCenzo G.C."/>
        </authorList>
    </citation>
    <scope>NUCLEOTIDE SEQUENCE</scope>
    <source>
        <strain evidence="10">QUZm001</strain>
    </source>
</reference>
<dbReference type="SUPFAM" id="SSF50494">
    <property type="entry name" value="Trypsin-like serine proteases"/>
    <property type="match status" value="1"/>
</dbReference>
<evidence type="ECO:0000256" key="8">
    <source>
        <dbReference type="SAM" id="SignalP"/>
    </source>
</evidence>
<evidence type="ECO:0000256" key="4">
    <source>
        <dbReference type="ARBA" id="ARBA00022801"/>
    </source>
</evidence>
<dbReference type="PROSITE" id="PS00134">
    <property type="entry name" value="TRYPSIN_HIS"/>
    <property type="match status" value="1"/>
</dbReference>
<feature type="domain" description="Peptidase S1" evidence="9">
    <location>
        <begin position="34"/>
        <end position="250"/>
    </location>
</feature>
<dbReference type="PANTHER" id="PTHR24276">
    <property type="entry name" value="POLYSERASE-RELATED"/>
    <property type="match status" value="1"/>
</dbReference>
<dbReference type="GO" id="GO:0004252">
    <property type="term" value="F:serine-type endopeptidase activity"/>
    <property type="evidence" value="ECO:0007669"/>
    <property type="project" value="InterPro"/>
</dbReference>
<keyword evidence="4 7" id="KW-0378">Hydrolase</keyword>
<dbReference type="GO" id="GO:0005576">
    <property type="term" value="C:extracellular region"/>
    <property type="evidence" value="ECO:0007669"/>
    <property type="project" value="UniProtKB-SubCell"/>
</dbReference>
<keyword evidence="5 7" id="KW-0720">Serine protease</keyword>
<dbReference type="EMBL" id="JALNTZ010000004">
    <property type="protein sequence ID" value="KAJ3654328.1"/>
    <property type="molecule type" value="Genomic_DNA"/>
</dbReference>
<evidence type="ECO:0000256" key="1">
    <source>
        <dbReference type="ARBA" id="ARBA00004239"/>
    </source>
</evidence>
<dbReference type="Gene3D" id="2.40.10.10">
    <property type="entry name" value="Trypsin-like serine proteases"/>
    <property type="match status" value="1"/>
</dbReference>
<proteinExistence type="inferred from homology"/>
<evidence type="ECO:0000256" key="3">
    <source>
        <dbReference type="ARBA" id="ARBA00022670"/>
    </source>
</evidence>
<dbReference type="PRINTS" id="PR00722">
    <property type="entry name" value="CHYMOTRYPSIN"/>
</dbReference>